<organism evidence="1 2">
    <name type="scientific">Intoshia linei</name>
    <dbReference type="NCBI Taxonomy" id="1819745"/>
    <lineage>
        <taxon>Eukaryota</taxon>
        <taxon>Metazoa</taxon>
        <taxon>Spiralia</taxon>
        <taxon>Lophotrochozoa</taxon>
        <taxon>Mesozoa</taxon>
        <taxon>Orthonectida</taxon>
        <taxon>Rhopaluridae</taxon>
        <taxon>Intoshia</taxon>
    </lineage>
</organism>
<comment type="caution">
    <text evidence="1">The sequence shown here is derived from an EMBL/GenBank/DDBJ whole genome shotgun (WGS) entry which is preliminary data.</text>
</comment>
<proteinExistence type="predicted"/>
<reference evidence="1 2" key="1">
    <citation type="submission" date="2016-04" db="EMBL/GenBank/DDBJ databases">
        <title>The genome of Intoshia linei affirms orthonectids as highly simplified spiralians.</title>
        <authorList>
            <person name="Mikhailov K.V."/>
            <person name="Slusarev G.S."/>
            <person name="Nikitin M.A."/>
            <person name="Logacheva M.D."/>
            <person name="Penin A."/>
            <person name="Aleoshin V."/>
            <person name="Panchin Y.V."/>
        </authorList>
    </citation>
    <scope>NUCLEOTIDE SEQUENCE [LARGE SCALE GENOMIC DNA]</scope>
    <source>
        <strain evidence="1">Intl2013</strain>
        <tissue evidence="1">Whole animal</tissue>
    </source>
</reference>
<name>A0A177AUX3_9BILA</name>
<evidence type="ECO:0000313" key="2">
    <source>
        <dbReference type="Proteomes" id="UP000078046"/>
    </source>
</evidence>
<sequence length="56" mass="6954">MFSLENSYLHNEIGLLDITEWNNFQRFYEMDIDLDEYFRSDKNLTTRNNQLQEFQL</sequence>
<dbReference type="AlphaFoldDB" id="A0A177AUX3"/>
<dbReference type="EMBL" id="LWCA01001146">
    <property type="protein sequence ID" value="OAF65795.1"/>
    <property type="molecule type" value="Genomic_DNA"/>
</dbReference>
<keyword evidence="2" id="KW-1185">Reference proteome</keyword>
<gene>
    <name evidence="1" type="ORF">A3Q56_06355</name>
</gene>
<accession>A0A177AUX3</accession>
<evidence type="ECO:0000313" key="1">
    <source>
        <dbReference type="EMBL" id="OAF65795.1"/>
    </source>
</evidence>
<dbReference type="Proteomes" id="UP000078046">
    <property type="component" value="Unassembled WGS sequence"/>
</dbReference>
<protein>
    <submittedName>
        <fullName evidence="1">Uncharacterized protein</fullName>
    </submittedName>
</protein>